<proteinExistence type="inferred from homology"/>
<dbReference type="GO" id="GO:0003755">
    <property type="term" value="F:peptidyl-prolyl cis-trans isomerase activity"/>
    <property type="evidence" value="ECO:0007669"/>
    <property type="project" value="UniProtKB-UniRule"/>
</dbReference>
<name>A0A378PSJ6_MORBO</name>
<dbReference type="SUPFAM" id="SSF54534">
    <property type="entry name" value="FKBP-like"/>
    <property type="match status" value="1"/>
</dbReference>
<reference evidence="7 8" key="1">
    <citation type="submission" date="2018-06" db="EMBL/GenBank/DDBJ databases">
        <authorList>
            <consortium name="Pathogen Informatics"/>
            <person name="Doyle S."/>
        </authorList>
    </citation>
    <scope>NUCLEOTIDE SEQUENCE [LARGE SCALE GENOMIC DNA]</scope>
    <source>
        <strain evidence="7 8">NCTC9426</strain>
    </source>
</reference>
<feature type="signal peptide" evidence="5">
    <location>
        <begin position="1"/>
        <end position="23"/>
    </location>
</feature>
<evidence type="ECO:0000256" key="5">
    <source>
        <dbReference type="SAM" id="SignalP"/>
    </source>
</evidence>
<organism evidence="7 8">
    <name type="scientific">Moraxella bovis</name>
    <dbReference type="NCBI Taxonomy" id="476"/>
    <lineage>
        <taxon>Bacteria</taxon>
        <taxon>Pseudomonadati</taxon>
        <taxon>Pseudomonadota</taxon>
        <taxon>Gammaproteobacteria</taxon>
        <taxon>Moraxellales</taxon>
        <taxon>Moraxellaceae</taxon>
        <taxon>Moraxella</taxon>
    </lineage>
</organism>
<evidence type="ECO:0000256" key="3">
    <source>
        <dbReference type="PROSITE-ProRule" id="PRU00277"/>
    </source>
</evidence>
<dbReference type="AlphaFoldDB" id="A0A378PSJ6"/>
<sequence length="134" mass="14650">MNIKYPALILCAILAQSPLTATAFTHTPTHSTTSGLTYRIIQDGHGKKPALHDEVEILFTSYNAKGEVLEGTLNGVPVILPVSEMFVGLQESLLLMPVGATYEFDIPAHLGYQEEGKSGRQAAKYRIELLRINP</sequence>
<keyword evidence="5" id="KW-0732">Signal</keyword>
<dbReference type="RefSeq" id="WP_079323869.1">
    <property type="nucleotide sequence ID" value="NZ_UGPZ01000002.1"/>
</dbReference>
<dbReference type="EMBL" id="UGPZ01000002">
    <property type="protein sequence ID" value="STY90923.1"/>
    <property type="molecule type" value="Genomic_DNA"/>
</dbReference>
<dbReference type="InterPro" id="IPR046357">
    <property type="entry name" value="PPIase_dom_sf"/>
</dbReference>
<dbReference type="PROSITE" id="PS50059">
    <property type="entry name" value="FKBP_PPIASE"/>
    <property type="match status" value="1"/>
</dbReference>
<evidence type="ECO:0000256" key="2">
    <source>
        <dbReference type="ARBA" id="ARBA00023110"/>
    </source>
</evidence>
<evidence type="ECO:0000256" key="1">
    <source>
        <dbReference type="ARBA" id="ARBA00000971"/>
    </source>
</evidence>
<evidence type="ECO:0000313" key="7">
    <source>
        <dbReference type="EMBL" id="STY90923.1"/>
    </source>
</evidence>
<dbReference type="EC" id="5.2.1.8" evidence="4"/>
<accession>A0A378PSJ6</accession>
<comment type="similarity">
    <text evidence="4">Belongs to the FKBP-type PPIase family.</text>
</comment>
<evidence type="ECO:0000256" key="4">
    <source>
        <dbReference type="RuleBase" id="RU003915"/>
    </source>
</evidence>
<dbReference type="Proteomes" id="UP000254133">
    <property type="component" value="Unassembled WGS sequence"/>
</dbReference>
<keyword evidence="3 4" id="KW-0413">Isomerase</keyword>
<feature type="domain" description="PPIase FKBP-type" evidence="6">
    <location>
        <begin position="52"/>
        <end position="134"/>
    </location>
</feature>
<keyword evidence="2 3" id="KW-0697">Rotamase</keyword>
<dbReference type="Pfam" id="PF00254">
    <property type="entry name" value="FKBP_C"/>
    <property type="match status" value="1"/>
</dbReference>
<feature type="chain" id="PRO_5016747586" description="Peptidyl-prolyl cis-trans isomerase" evidence="5">
    <location>
        <begin position="24"/>
        <end position="134"/>
    </location>
</feature>
<gene>
    <name evidence="7" type="primary">fklB</name>
    <name evidence="7" type="ORF">NCTC9426_00955</name>
</gene>
<protein>
    <recommendedName>
        <fullName evidence="4">Peptidyl-prolyl cis-trans isomerase</fullName>
        <ecNumber evidence="4">5.2.1.8</ecNumber>
    </recommendedName>
</protein>
<dbReference type="InterPro" id="IPR001179">
    <property type="entry name" value="PPIase_FKBP_dom"/>
</dbReference>
<evidence type="ECO:0000259" key="6">
    <source>
        <dbReference type="PROSITE" id="PS50059"/>
    </source>
</evidence>
<comment type="catalytic activity">
    <reaction evidence="1 3 4">
        <text>[protein]-peptidylproline (omega=180) = [protein]-peptidylproline (omega=0)</text>
        <dbReference type="Rhea" id="RHEA:16237"/>
        <dbReference type="Rhea" id="RHEA-COMP:10747"/>
        <dbReference type="Rhea" id="RHEA-COMP:10748"/>
        <dbReference type="ChEBI" id="CHEBI:83833"/>
        <dbReference type="ChEBI" id="CHEBI:83834"/>
        <dbReference type="EC" id="5.2.1.8"/>
    </reaction>
</comment>
<evidence type="ECO:0000313" key="8">
    <source>
        <dbReference type="Proteomes" id="UP000254133"/>
    </source>
</evidence>
<dbReference type="Gene3D" id="3.10.50.40">
    <property type="match status" value="1"/>
</dbReference>